<dbReference type="Gene3D" id="3.30.1120.10">
    <property type="match status" value="1"/>
</dbReference>
<accession>A0A1B6G4I4</accession>
<feature type="signal peptide" evidence="9">
    <location>
        <begin position="1"/>
        <end position="29"/>
    </location>
</feature>
<dbReference type="GO" id="GO:0046872">
    <property type="term" value="F:metal ion binding"/>
    <property type="evidence" value="ECO:0007669"/>
    <property type="project" value="UniProtKB-KW"/>
</dbReference>
<evidence type="ECO:0000256" key="4">
    <source>
        <dbReference type="ARBA" id="ARBA00022801"/>
    </source>
</evidence>
<gene>
    <name evidence="11" type="ORF">g.39123</name>
</gene>
<keyword evidence="5" id="KW-0106">Calcium</keyword>
<keyword evidence="8" id="KW-0472">Membrane</keyword>
<dbReference type="InterPro" id="IPR047115">
    <property type="entry name" value="ARSB"/>
</dbReference>
<evidence type="ECO:0000313" key="11">
    <source>
        <dbReference type="EMBL" id="JAS57332.1"/>
    </source>
</evidence>
<evidence type="ECO:0000256" key="7">
    <source>
        <dbReference type="SAM" id="MobiDB-lite"/>
    </source>
</evidence>
<reference evidence="11" key="1">
    <citation type="submission" date="2015-11" db="EMBL/GenBank/DDBJ databases">
        <title>De novo transcriptome assembly of four potential Pierce s Disease insect vectors from Arizona vineyards.</title>
        <authorList>
            <person name="Tassone E.E."/>
        </authorList>
    </citation>
    <scope>NUCLEOTIDE SEQUENCE</scope>
</reference>
<evidence type="ECO:0000256" key="9">
    <source>
        <dbReference type="SAM" id="SignalP"/>
    </source>
</evidence>
<dbReference type="GO" id="GO:0008484">
    <property type="term" value="F:sulfuric ester hydrolase activity"/>
    <property type="evidence" value="ECO:0007669"/>
    <property type="project" value="InterPro"/>
</dbReference>
<name>A0A1B6G4I4_9HEMI</name>
<evidence type="ECO:0000256" key="6">
    <source>
        <dbReference type="ARBA" id="ARBA00023180"/>
    </source>
</evidence>
<keyword evidence="8" id="KW-0812">Transmembrane</keyword>
<dbReference type="Pfam" id="PF00884">
    <property type="entry name" value="Sulfatase"/>
    <property type="match status" value="1"/>
</dbReference>
<comment type="similarity">
    <text evidence="2">Belongs to the sulfatase family.</text>
</comment>
<dbReference type="InterPro" id="IPR000917">
    <property type="entry name" value="Sulfatase_N"/>
</dbReference>
<evidence type="ECO:0000256" key="8">
    <source>
        <dbReference type="SAM" id="Phobius"/>
    </source>
</evidence>
<keyword evidence="8" id="KW-1133">Transmembrane helix</keyword>
<feature type="non-terminal residue" evidence="11">
    <location>
        <position position="1"/>
    </location>
</feature>
<sequence>SAGVRAMADGYLPGIAVASLLLVVVVVSAQTPPHIVVILADDLGWNDVGFHGSDQIPTPNIDALAYNGVILNSHYTPALCTPSRSAFMTGKYPIHTGMQHLVILEAEPWGLPLHERLLPQYLKEAGYRTHAVGKWHLGFFKHEYTPTFRGFDSHFGYYQGFQDYYNHLVKATFLPYEGYDMRRNLSTDWASQGRYSTDLFTEEAVSIISNHEPHNPLFLYLSHLAPHAGTTRDPFQAPDEEIAKFSHIEDPERRVYAAMVSKLDQSVGEVVSALRARGMLDNSVIVFMSDNGAPTHGIHSNRGSNFPLRGIKETPWEGGVRAVAAVWSPLIKHRHRVSSQLMYMTDWLPTLYSAAGQNVSALGEIDGVDMWDALVTGGKSPRTQFVHNIDDVGDVYAAIRRDDWKYLKGNVHKGIADDWYGETGREVPGLQYDVQAVLRSRAGISFAGYTTRKQVLQKRLKKSTNATVKGGPWRLLRADLVRSLRSEAQLKCDPAQRPLECRPRESACLFNIREDPCERRNLADLRPDILAEMEDLLLRYRQSMVPAINKPTDPLADPALWNNTWMSWQDPPETTVDAVGVRRLVREALMAAVILIAVVFLVAALLRVSSPSALLLRLPSNHKDHKRQQETPAEQAEKTNLTIDQA</sequence>
<evidence type="ECO:0000259" key="10">
    <source>
        <dbReference type="Pfam" id="PF00884"/>
    </source>
</evidence>
<keyword evidence="3" id="KW-0479">Metal-binding</keyword>
<proteinExistence type="inferred from homology"/>
<dbReference type="PANTHER" id="PTHR10342:SF264">
    <property type="entry name" value="MIP05773P-RELATED"/>
    <property type="match status" value="1"/>
</dbReference>
<organism evidence="11">
    <name type="scientific">Cuerna arida</name>
    <dbReference type="NCBI Taxonomy" id="1464854"/>
    <lineage>
        <taxon>Eukaryota</taxon>
        <taxon>Metazoa</taxon>
        <taxon>Ecdysozoa</taxon>
        <taxon>Arthropoda</taxon>
        <taxon>Hexapoda</taxon>
        <taxon>Insecta</taxon>
        <taxon>Pterygota</taxon>
        <taxon>Neoptera</taxon>
        <taxon>Paraneoptera</taxon>
        <taxon>Hemiptera</taxon>
        <taxon>Auchenorrhyncha</taxon>
        <taxon>Membracoidea</taxon>
        <taxon>Cicadellidae</taxon>
        <taxon>Cicadellinae</taxon>
        <taxon>Proconiini</taxon>
        <taxon>Cuerna</taxon>
    </lineage>
</organism>
<dbReference type="Gene3D" id="3.40.720.10">
    <property type="entry name" value="Alkaline Phosphatase, subunit A"/>
    <property type="match status" value="1"/>
</dbReference>
<feature type="region of interest" description="Disordered" evidence="7">
    <location>
        <begin position="622"/>
        <end position="646"/>
    </location>
</feature>
<protein>
    <recommendedName>
        <fullName evidence="10">Sulfatase N-terminal domain-containing protein</fullName>
    </recommendedName>
</protein>
<dbReference type="PANTHER" id="PTHR10342">
    <property type="entry name" value="ARYLSULFATASE"/>
    <property type="match status" value="1"/>
</dbReference>
<dbReference type="InterPro" id="IPR017850">
    <property type="entry name" value="Alkaline_phosphatase_core_sf"/>
</dbReference>
<evidence type="ECO:0000256" key="1">
    <source>
        <dbReference type="ARBA" id="ARBA00001913"/>
    </source>
</evidence>
<dbReference type="SUPFAM" id="SSF53649">
    <property type="entry name" value="Alkaline phosphatase-like"/>
    <property type="match status" value="1"/>
</dbReference>
<evidence type="ECO:0000256" key="5">
    <source>
        <dbReference type="ARBA" id="ARBA00022837"/>
    </source>
</evidence>
<feature type="transmembrane region" description="Helical" evidence="8">
    <location>
        <begin position="588"/>
        <end position="608"/>
    </location>
</feature>
<keyword evidence="6" id="KW-0325">Glycoprotein</keyword>
<dbReference type="PROSITE" id="PS00523">
    <property type="entry name" value="SULFATASE_1"/>
    <property type="match status" value="1"/>
</dbReference>
<feature type="domain" description="Sulfatase N-terminal" evidence="10">
    <location>
        <begin position="33"/>
        <end position="356"/>
    </location>
</feature>
<dbReference type="CDD" id="cd16029">
    <property type="entry name" value="4-S"/>
    <property type="match status" value="1"/>
</dbReference>
<feature type="chain" id="PRO_5008583307" description="Sulfatase N-terminal domain-containing protein" evidence="9">
    <location>
        <begin position="30"/>
        <end position="646"/>
    </location>
</feature>
<comment type="cofactor">
    <cofactor evidence="1">
        <name>Ca(2+)</name>
        <dbReference type="ChEBI" id="CHEBI:29108"/>
    </cofactor>
</comment>
<dbReference type="EMBL" id="GECZ01012437">
    <property type="protein sequence ID" value="JAS57332.1"/>
    <property type="molecule type" value="Transcribed_RNA"/>
</dbReference>
<dbReference type="AlphaFoldDB" id="A0A1B6G4I4"/>
<dbReference type="InterPro" id="IPR024607">
    <property type="entry name" value="Sulfatase_CS"/>
</dbReference>
<evidence type="ECO:0000256" key="2">
    <source>
        <dbReference type="ARBA" id="ARBA00008779"/>
    </source>
</evidence>
<keyword evidence="9" id="KW-0732">Signal</keyword>
<evidence type="ECO:0000256" key="3">
    <source>
        <dbReference type="ARBA" id="ARBA00022723"/>
    </source>
</evidence>
<dbReference type="PROSITE" id="PS00149">
    <property type="entry name" value="SULFATASE_2"/>
    <property type="match status" value="1"/>
</dbReference>
<keyword evidence="4" id="KW-0378">Hydrolase</keyword>